<evidence type="ECO:0000313" key="8">
    <source>
        <dbReference type="EMBL" id="CAG5116752.1"/>
    </source>
</evidence>
<feature type="transmembrane region" description="Helical" evidence="7">
    <location>
        <begin position="113"/>
        <end position="136"/>
    </location>
</feature>
<evidence type="ECO:0000256" key="3">
    <source>
        <dbReference type="ARBA" id="ARBA00022692"/>
    </source>
</evidence>
<dbReference type="PANTHER" id="PTHR19432">
    <property type="entry name" value="SUGAR TRANSPORTER"/>
    <property type="match status" value="1"/>
</dbReference>
<comment type="subcellular location">
    <subcellularLocation>
        <location evidence="1">Membrane</location>
        <topology evidence="1">Multi-pass membrane protein</topology>
    </subcellularLocation>
</comment>
<keyword evidence="3 7" id="KW-0812">Transmembrane</keyword>
<feature type="transmembrane region" description="Helical" evidence="7">
    <location>
        <begin position="637"/>
        <end position="657"/>
    </location>
</feature>
<evidence type="ECO:0000256" key="2">
    <source>
        <dbReference type="ARBA" id="ARBA00022448"/>
    </source>
</evidence>
<feature type="transmembrane region" description="Helical" evidence="7">
    <location>
        <begin position="526"/>
        <end position="546"/>
    </location>
</feature>
<evidence type="ECO:0000256" key="7">
    <source>
        <dbReference type="SAM" id="Phobius"/>
    </source>
</evidence>
<dbReference type="GO" id="GO:0016020">
    <property type="term" value="C:membrane"/>
    <property type="evidence" value="ECO:0007669"/>
    <property type="project" value="UniProtKB-SubCell"/>
</dbReference>
<keyword evidence="2" id="KW-0813">Transport</keyword>
<keyword evidence="4 7" id="KW-1133">Transmembrane helix</keyword>
<dbReference type="SUPFAM" id="SSF103473">
    <property type="entry name" value="MFS general substrate transporter"/>
    <property type="match status" value="1"/>
</dbReference>
<feature type="transmembrane region" description="Helical" evidence="7">
    <location>
        <begin position="200"/>
        <end position="219"/>
    </location>
</feature>
<feature type="transmembrane region" description="Helical" evidence="7">
    <location>
        <begin position="77"/>
        <end position="101"/>
    </location>
</feature>
<comment type="caution">
    <text evidence="8">The sequence shown here is derived from an EMBL/GenBank/DDBJ whole genome shotgun (WGS) entry which is preliminary data.</text>
</comment>
<sequence length="688" mass="75101">MASAASVSESMQMSIILHGQQDFNPGHQTPLVARAPQKGVGYCKQVLLVMTVCGMEMCMTFEQIYQVLILQYLGVPLSLVSLNGIICGLSSMAIIPIIGFMTDRGSNPKRRKMISLFVGMVSFQAGIIILLVSGLLKMSLLREALHSVEAETSLSTPGVPMALDVGDEYNVSGHPAPFIDWSHTNETKTLKDSDTNKDNGLPTTAYLAICGFAFVDIGYDSTMPLSRAYILESVPMFQHVKLLVMATLVQAASGTLFSLLGVVDLSDALGQAFHVDGTSAVLIFLCTLLFIAVTGGFMSTTLTGYFLTKKATQMRLETAQVDSARRTTSELPGRRRLISYKPHILNTDSADALKSPLLHSDKPVSTYATLNKMSSSAHSLVSLDDDLKPRRVTDSHKLYRSVSVDSKPWGETRHPSHSTAVPELDESNMQDDSCVLSRESQKSNPISEAANLTTEIPAKELHPNRDDGKARMKKKLIILSASTFFTFGASISFLYYAANAVTLGIYHGDPGALQGSEGKHLYDKGLQTAALGNLSFYILFTITSIVNSRLIEFAGEKLLFVIFHLVFIIPLIAFMSTRCLEAYFVTIVMVGIFRHTVYTLPFVMVNKITQNSVIFQDAGENKTSDPGKSNLGKTMSLIGFLIPAHYIIISAIMGPVFEATGDVWVPLMYSLGCACLSVLIFCLMFFVK</sequence>
<dbReference type="GO" id="GO:0008506">
    <property type="term" value="F:sucrose:proton symporter activity"/>
    <property type="evidence" value="ECO:0007669"/>
    <property type="project" value="TreeGrafter"/>
</dbReference>
<feature type="transmembrane region" description="Helical" evidence="7">
    <location>
        <begin position="663"/>
        <end position="687"/>
    </location>
</feature>
<dbReference type="AlphaFoldDB" id="A0A8S3YMM1"/>
<evidence type="ECO:0000256" key="5">
    <source>
        <dbReference type="ARBA" id="ARBA00023136"/>
    </source>
</evidence>
<accession>A0A8S3YMM1</accession>
<dbReference type="Proteomes" id="UP000678393">
    <property type="component" value="Unassembled WGS sequence"/>
</dbReference>
<feature type="transmembrane region" description="Helical" evidence="7">
    <location>
        <begin position="476"/>
        <end position="498"/>
    </location>
</feature>
<feature type="region of interest" description="Disordered" evidence="6">
    <location>
        <begin position="406"/>
        <end position="428"/>
    </location>
</feature>
<protein>
    <submittedName>
        <fullName evidence="8">Uncharacterized protein</fullName>
    </submittedName>
</protein>
<dbReference type="OrthoDB" id="6158851at2759"/>
<keyword evidence="5 7" id="KW-0472">Membrane</keyword>
<evidence type="ECO:0000256" key="4">
    <source>
        <dbReference type="ARBA" id="ARBA00022989"/>
    </source>
</evidence>
<dbReference type="EMBL" id="CAJHNH020000296">
    <property type="protein sequence ID" value="CAG5116752.1"/>
    <property type="molecule type" value="Genomic_DNA"/>
</dbReference>
<evidence type="ECO:0000256" key="6">
    <source>
        <dbReference type="SAM" id="MobiDB-lite"/>
    </source>
</evidence>
<proteinExistence type="predicted"/>
<reference evidence="8" key="1">
    <citation type="submission" date="2021-04" db="EMBL/GenBank/DDBJ databases">
        <authorList>
            <consortium name="Molecular Ecology Group"/>
        </authorList>
    </citation>
    <scope>NUCLEOTIDE SEQUENCE</scope>
</reference>
<organism evidence="8 9">
    <name type="scientific">Candidula unifasciata</name>
    <dbReference type="NCBI Taxonomy" id="100452"/>
    <lineage>
        <taxon>Eukaryota</taxon>
        <taxon>Metazoa</taxon>
        <taxon>Spiralia</taxon>
        <taxon>Lophotrochozoa</taxon>
        <taxon>Mollusca</taxon>
        <taxon>Gastropoda</taxon>
        <taxon>Heterobranchia</taxon>
        <taxon>Euthyneura</taxon>
        <taxon>Panpulmonata</taxon>
        <taxon>Eupulmonata</taxon>
        <taxon>Stylommatophora</taxon>
        <taxon>Helicina</taxon>
        <taxon>Helicoidea</taxon>
        <taxon>Geomitridae</taxon>
        <taxon>Candidula</taxon>
    </lineage>
</organism>
<evidence type="ECO:0000256" key="1">
    <source>
        <dbReference type="ARBA" id="ARBA00004141"/>
    </source>
</evidence>
<dbReference type="InterPro" id="IPR036259">
    <property type="entry name" value="MFS_trans_sf"/>
</dbReference>
<feature type="transmembrane region" description="Helical" evidence="7">
    <location>
        <begin position="46"/>
        <end position="65"/>
    </location>
</feature>
<dbReference type="PANTHER" id="PTHR19432:SF35">
    <property type="entry name" value="SOLUTE CARRIER FAMILY 45 MEMBER 3 ISOFORM X1"/>
    <property type="match status" value="1"/>
</dbReference>
<feature type="transmembrane region" description="Helical" evidence="7">
    <location>
        <begin position="280"/>
        <end position="307"/>
    </location>
</feature>
<evidence type="ECO:0000313" key="9">
    <source>
        <dbReference type="Proteomes" id="UP000678393"/>
    </source>
</evidence>
<keyword evidence="9" id="KW-1185">Reference proteome</keyword>
<feature type="transmembrane region" description="Helical" evidence="7">
    <location>
        <begin position="240"/>
        <end position="260"/>
    </location>
</feature>
<dbReference type="Gene3D" id="1.20.1250.20">
    <property type="entry name" value="MFS general substrate transporter like domains"/>
    <property type="match status" value="1"/>
</dbReference>
<feature type="transmembrane region" description="Helical" evidence="7">
    <location>
        <begin position="582"/>
        <end position="605"/>
    </location>
</feature>
<feature type="transmembrane region" description="Helical" evidence="7">
    <location>
        <begin position="558"/>
        <end position="576"/>
    </location>
</feature>
<name>A0A8S3YMM1_9EUPU</name>
<gene>
    <name evidence="8" type="ORF">CUNI_LOCUS2310</name>
</gene>